<feature type="transmembrane region" description="Helical" evidence="1">
    <location>
        <begin position="12"/>
        <end position="37"/>
    </location>
</feature>
<dbReference type="PROSITE" id="PS00409">
    <property type="entry name" value="PROKAR_NTER_METHYL"/>
    <property type="match status" value="1"/>
</dbReference>
<evidence type="ECO:0000313" key="3">
    <source>
        <dbReference type="Proteomes" id="UP000034732"/>
    </source>
</evidence>
<organism evidence="2 3">
    <name type="scientific">candidate division WWE3 bacterium GW2011_GWA1_46_21</name>
    <dbReference type="NCBI Taxonomy" id="1619107"/>
    <lineage>
        <taxon>Bacteria</taxon>
        <taxon>Katanobacteria</taxon>
    </lineage>
</organism>
<evidence type="ECO:0000313" key="2">
    <source>
        <dbReference type="EMBL" id="KKU30609.1"/>
    </source>
</evidence>
<gene>
    <name evidence="2" type="ORF">UX44_C0018G0006</name>
</gene>
<dbReference type="InterPro" id="IPR045584">
    <property type="entry name" value="Pilin-like"/>
</dbReference>
<keyword evidence="1" id="KW-0812">Transmembrane</keyword>
<keyword evidence="1" id="KW-0472">Membrane</keyword>
<keyword evidence="1" id="KW-1133">Transmembrane helix</keyword>
<dbReference type="Pfam" id="PF07963">
    <property type="entry name" value="N_methyl"/>
    <property type="match status" value="1"/>
</dbReference>
<proteinExistence type="predicted"/>
<dbReference type="AlphaFoldDB" id="A0A0G1PCW1"/>
<dbReference type="InterPro" id="IPR012902">
    <property type="entry name" value="N_methyl_site"/>
</dbReference>
<comment type="caution">
    <text evidence="2">The sequence shown here is derived from an EMBL/GenBank/DDBJ whole genome shotgun (WGS) entry which is preliminary data.</text>
</comment>
<evidence type="ECO:0000256" key="1">
    <source>
        <dbReference type="SAM" id="Phobius"/>
    </source>
</evidence>
<dbReference type="PANTHER" id="PTHR30093">
    <property type="entry name" value="GENERAL SECRETION PATHWAY PROTEIN G"/>
    <property type="match status" value="1"/>
</dbReference>
<reference evidence="2 3" key="1">
    <citation type="journal article" date="2015" name="Nature">
        <title>rRNA introns, odd ribosomes, and small enigmatic genomes across a large radiation of phyla.</title>
        <authorList>
            <person name="Brown C.T."/>
            <person name="Hug L.A."/>
            <person name="Thomas B.C."/>
            <person name="Sharon I."/>
            <person name="Castelle C.J."/>
            <person name="Singh A."/>
            <person name="Wilkins M.J."/>
            <person name="Williams K.H."/>
            <person name="Banfield J.F."/>
        </authorList>
    </citation>
    <scope>NUCLEOTIDE SEQUENCE [LARGE SCALE GENOMIC DNA]</scope>
</reference>
<dbReference type="SUPFAM" id="SSF54523">
    <property type="entry name" value="Pili subunits"/>
    <property type="match status" value="1"/>
</dbReference>
<name>A0A0G1PCW1_UNCKA</name>
<dbReference type="PATRIC" id="fig|1619107.3.peg.349"/>
<dbReference type="Gene3D" id="3.30.700.10">
    <property type="entry name" value="Glycoprotein, Type 4 Pilin"/>
    <property type="match status" value="1"/>
</dbReference>
<dbReference type="EMBL" id="LCMF01000018">
    <property type="protein sequence ID" value="KKU30609.1"/>
    <property type="molecule type" value="Genomic_DNA"/>
</dbReference>
<dbReference type="Proteomes" id="UP000034732">
    <property type="component" value="Unassembled WGS sequence"/>
</dbReference>
<sequence>MKNQKGFTLVELLVVIAIIAVLAGVLLVAINPVLLLAKSRDASRLEDMDALNKAISLALADDEVTLTITGTCSSCTSGSGTQAVDGTGWVKFTVPTGKTGLAKFIPALPLDPLNTGSNVYTYGATTTNYEVNAVLESADNTAKMSTDGGNASGVYEVGTSLTVL</sequence>
<dbReference type="NCBIfam" id="TIGR02532">
    <property type="entry name" value="IV_pilin_GFxxxE"/>
    <property type="match status" value="1"/>
</dbReference>
<accession>A0A0G1PCW1</accession>
<protein>
    <submittedName>
        <fullName evidence="2">Type 4 fimbrial pilin signal peptide protein</fullName>
    </submittedName>
</protein>